<proteinExistence type="predicted"/>
<keyword evidence="1" id="KW-0732">Signal</keyword>
<dbReference type="Proteomes" id="UP000199296">
    <property type="component" value="Unassembled WGS sequence"/>
</dbReference>
<sequence>MKHLFVLLTFLGSLSLFAQPKLDTLAYQTFQNERFPIVNFETLGKEVDSASVIQYLSMEEKIQALSTVWHEAKFNFANFDLIPHVQWDSLYRAYLPKVIATEHIMETYTVLMQFNQHLRDGHTRILPPLYHFKKQKLNFVPIHFKQIEGKTVVYKVNSKDPVYSNITIGMVLEHIDGMPVQEYIHKQITPTLHFSTAQDSIGRIYHHELLRGAENTVVALDFKTPRGKLIRETFTRQPYDWNVRKSVAFKILPGNVGHLTIDSFANEDTFTEFKKHFPDILNTSALIIDVRHNGGGNGHWGHEIIGYLTKDPFYPSMTLMNTYHPSERAWGGQAIQSKKTIYDWKPYHTETYKKPVVVLISELTYSAAEDFSSAFKMAQRGVLIGTATGGSTGQPLGYHLPGGGVGFVCTKRDAMYDGTEFVGLGIQPDVEVKLTLEGLQNGKDEVLDAALKYVKQQKNKS</sequence>
<dbReference type="PANTHER" id="PTHR32060">
    <property type="entry name" value="TAIL-SPECIFIC PROTEASE"/>
    <property type="match status" value="1"/>
</dbReference>
<feature type="domain" description="Tail specific protease" evidence="2">
    <location>
        <begin position="222"/>
        <end position="433"/>
    </location>
</feature>
<dbReference type="OrthoDB" id="5480566at2"/>
<feature type="chain" id="PRO_5011585954" evidence="1">
    <location>
        <begin position="19"/>
        <end position="461"/>
    </location>
</feature>
<dbReference type="GO" id="GO:0008236">
    <property type="term" value="F:serine-type peptidase activity"/>
    <property type="evidence" value="ECO:0007669"/>
    <property type="project" value="InterPro"/>
</dbReference>
<dbReference type="RefSeq" id="WP_093364300.1">
    <property type="nucleotide sequence ID" value="NZ_FNCW01000001.1"/>
</dbReference>
<dbReference type="Gene3D" id="3.30.750.44">
    <property type="match status" value="1"/>
</dbReference>
<evidence type="ECO:0000256" key="1">
    <source>
        <dbReference type="SAM" id="SignalP"/>
    </source>
</evidence>
<dbReference type="PANTHER" id="PTHR32060:SF22">
    <property type="entry name" value="CARBOXYL-TERMINAL-PROCESSING PEPTIDASE 3, CHLOROPLASTIC"/>
    <property type="match status" value="1"/>
</dbReference>
<dbReference type="InterPro" id="IPR029045">
    <property type="entry name" value="ClpP/crotonase-like_dom_sf"/>
</dbReference>
<dbReference type="SMART" id="SM00245">
    <property type="entry name" value="TSPc"/>
    <property type="match status" value="1"/>
</dbReference>
<gene>
    <name evidence="3" type="ORF">SAMN04488027_101140</name>
</gene>
<dbReference type="GO" id="GO:0004175">
    <property type="term" value="F:endopeptidase activity"/>
    <property type="evidence" value="ECO:0007669"/>
    <property type="project" value="TreeGrafter"/>
</dbReference>
<reference evidence="3 4" key="1">
    <citation type="submission" date="2016-10" db="EMBL/GenBank/DDBJ databases">
        <authorList>
            <person name="de Groot N.N."/>
        </authorList>
    </citation>
    <scope>NUCLEOTIDE SEQUENCE [LARGE SCALE GENOMIC DNA]</scope>
    <source>
        <strain evidence="3 4">DSM 19803</strain>
    </source>
</reference>
<organism evidence="3 4">
    <name type="scientific">Psychroflexus sediminis</name>
    <dbReference type="NCBI Taxonomy" id="470826"/>
    <lineage>
        <taxon>Bacteria</taxon>
        <taxon>Pseudomonadati</taxon>
        <taxon>Bacteroidota</taxon>
        <taxon>Flavobacteriia</taxon>
        <taxon>Flavobacteriales</taxon>
        <taxon>Flavobacteriaceae</taxon>
        <taxon>Psychroflexus</taxon>
    </lineage>
</organism>
<dbReference type="InterPro" id="IPR005151">
    <property type="entry name" value="Tail-specific_protease"/>
</dbReference>
<dbReference type="Pfam" id="PF03572">
    <property type="entry name" value="Peptidase_S41"/>
    <property type="match status" value="1"/>
</dbReference>
<accession>A0A1G7TYB8</accession>
<dbReference type="Gene3D" id="3.90.226.10">
    <property type="entry name" value="2-enoyl-CoA Hydratase, Chain A, domain 1"/>
    <property type="match status" value="1"/>
</dbReference>
<dbReference type="GO" id="GO:0006508">
    <property type="term" value="P:proteolysis"/>
    <property type="evidence" value="ECO:0007669"/>
    <property type="project" value="InterPro"/>
</dbReference>
<feature type="signal peptide" evidence="1">
    <location>
        <begin position="1"/>
        <end position="18"/>
    </location>
</feature>
<keyword evidence="4" id="KW-1185">Reference proteome</keyword>
<dbReference type="SUPFAM" id="SSF52096">
    <property type="entry name" value="ClpP/crotonase"/>
    <property type="match status" value="1"/>
</dbReference>
<dbReference type="STRING" id="470826.SAMN04488027_101140"/>
<dbReference type="EMBL" id="FNCW01000001">
    <property type="protein sequence ID" value="SDG40355.1"/>
    <property type="molecule type" value="Genomic_DNA"/>
</dbReference>
<dbReference type="AlphaFoldDB" id="A0A1G7TYB8"/>
<evidence type="ECO:0000313" key="3">
    <source>
        <dbReference type="EMBL" id="SDG40355.1"/>
    </source>
</evidence>
<protein>
    <submittedName>
        <fullName evidence="3">Peptidase family S41</fullName>
    </submittedName>
</protein>
<name>A0A1G7TYB8_9FLAO</name>
<evidence type="ECO:0000259" key="2">
    <source>
        <dbReference type="SMART" id="SM00245"/>
    </source>
</evidence>
<evidence type="ECO:0000313" key="4">
    <source>
        <dbReference type="Proteomes" id="UP000199296"/>
    </source>
</evidence>